<dbReference type="Pfam" id="PF04172">
    <property type="entry name" value="LrgB"/>
    <property type="match status" value="1"/>
</dbReference>
<dbReference type="InterPro" id="IPR007300">
    <property type="entry name" value="CidB/LrgB"/>
</dbReference>
<sequence length="240" mass="25392">MHGLDLNDTWRSFTPLPSLLATLVIFQFSVWLNRRLGGTPLLHPVISSIVLMIVLLRFFHIEYSVYFEGARFINFLLGPAIVALAVPLHDHLGHVRRLLWPIAVTSVISIVVSAATVLLVGMAMGARRDSLLSLAPKSVTSPIAMGIADALGGIPALAAGLVFISGALGCLVGPWILKFLRIKDHRIQGFAMGLAVQGFGTAQCFSTLGPVAGAFAGLGMGLGGLLSTFIIPIMTSLLGV</sequence>
<reference evidence="5 6" key="1">
    <citation type="submission" date="2017-05" db="EMBL/GenBank/DDBJ databases">
        <authorList>
            <person name="Song R."/>
            <person name="Chenine A.L."/>
            <person name="Ruprecht R.M."/>
        </authorList>
    </citation>
    <scope>NUCLEOTIDE SEQUENCE [LARGE SCALE GENOMIC DNA]</scope>
    <source>
        <strain evidence="5">SW32</strain>
    </source>
</reference>
<dbReference type="GO" id="GO:0016020">
    <property type="term" value="C:membrane"/>
    <property type="evidence" value="ECO:0007669"/>
    <property type="project" value="UniProtKB-SubCell"/>
</dbReference>
<dbReference type="PANTHER" id="PTHR30249">
    <property type="entry name" value="PUTATIVE SEROTONIN TRANSPORTER"/>
    <property type="match status" value="1"/>
</dbReference>
<dbReference type="AlphaFoldDB" id="A0A240UNU6"/>
<evidence type="ECO:0000256" key="2">
    <source>
        <dbReference type="ARBA" id="ARBA00022692"/>
    </source>
</evidence>
<dbReference type="KEGG" id="kma:B9H00_08935"/>
<evidence type="ECO:0000313" key="6">
    <source>
        <dbReference type="Proteomes" id="UP000194457"/>
    </source>
</evidence>
<evidence type="ECO:0000256" key="4">
    <source>
        <dbReference type="ARBA" id="ARBA00023136"/>
    </source>
</evidence>
<keyword evidence="6" id="KW-1185">Reference proteome</keyword>
<accession>A0A240UNU6</accession>
<comment type="subcellular location">
    <subcellularLocation>
        <location evidence="1">Membrane</location>
        <topology evidence="1">Multi-pass membrane protein</topology>
    </subcellularLocation>
</comment>
<gene>
    <name evidence="5" type="ORF">B9H00_08935</name>
</gene>
<keyword evidence="4" id="KW-0472">Membrane</keyword>
<dbReference type="Proteomes" id="UP000194457">
    <property type="component" value="Chromosome"/>
</dbReference>
<name>A0A240UNU6_9GAMM</name>
<dbReference type="OrthoDB" id="9811701at2"/>
<evidence type="ECO:0000313" key="5">
    <source>
        <dbReference type="EMBL" id="ART63164.1"/>
    </source>
</evidence>
<protein>
    <submittedName>
        <fullName evidence="5">Uncharacterized protein</fullName>
    </submittedName>
</protein>
<evidence type="ECO:0000256" key="3">
    <source>
        <dbReference type="ARBA" id="ARBA00022989"/>
    </source>
</evidence>
<keyword evidence="2" id="KW-0812">Transmembrane</keyword>
<evidence type="ECO:0000256" key="1">
    <source>
        <dbReference type="ARBA" id="ARBA00004141"/>
    </source>
</evidence>
<dbReference type="RefSeq" id="WP_086621264.1">
    <property type="nucleotide sequence ID" value="NZ_CP021358.1"/>
</dbReference>
<dbReference type="EMBL" id="CP021358">
    <property type="protein sequence ID" value="ART63164.1"/>
    <property type="molecule type" value="Genomic_DNA"/>
</dbReference>
<dbReference type="PANTHER" id="PTHR30249:SF0">
    <property type="entry name" value="PLASTIDAL GLYCOLATE_GLYCERATE TRANSLOCATOR 1, CHLOROPLASTIC"/>
    <property type="match status" value="1"/>
</dbReference>
<organism evidence="5 6">
    <name type="scientific">Kushneria marisflavi</name>
    <dbReference type="NCBI Taxonomy" id="157779"/>
    <lineage>
        <taxon>Bacteria</taxon>
        <taxon>Pseudomonadati</taxon>
        <taxon>Pseudomonadota</taxon>
        <taxon>Gammaproteobacteria</taxon>
        <taxon>Oceanospirillales</taxon>
        <taxon>Halomonadaceae</taxon>
        <taxon>Kushneria</taxon>
    </lineage>
</organism>
<proteinExistence type="predicted"/>
<keyword evidence="3" id="KW-1133">Transmembrane helix</keyword>